<comment type="subcellular location">
    <subcellularLocation>
        <location evidence="1">Cell membrane</location>
        <topology evidence="1">Single-pass membrane protein</topology>
    </subcellularLocation>
    <subcellularLocation>
        <location evidence="7">Cell membrane</location>
        <topology evidence="7">Single-pass type II membrane protein</topology>
    </subcellularLocation>
</comment>
<comment type="caution">
    <text evidence="8">The sequence shown here is derived from an EMBL/GenBank/DDBJ whole genome shotgun (WGS) entry which is preliminary data.</text>
</comment>
<evidence type="ECO:0000256" key="1">
    <source>
        <dbReference type="ARBA" id="ARBA00004162"/>
    </source>
</evidence>
<dbReference type="GO" id="GO:0005886">
    <property type="term" value="C:plasma membrane"/>
    <property type="evidence" value="ECO:0007669"/>
    <property type="project" value="UniProtKB-SubCell"/>
</dbReference>
<protein>
    <submittedName>
        <fullName evidence="8">Biopolymer transporter ExbD</fullName>
    </submittedName>
</protein>
<dbReference type="PANTHER" id="PTHR30558">
    <property type="entry name" value="EXBD MEMBRANE COMPONENT OF PMF-DRIVEN MACROMOLECULE IMPORT SYSTEM"/>
    <property type="match status" value="1"/>
</dbReference>
<organism evidence="8">
    <name type="scientific">candidate division WOR-3 bacterium</name>
    <dbReference type="NCBI Taxonomy" id="2052148"/>
    <lineage>
        <taxon>Bacteria</taxon>
        <taxon>Bacteria division WOR-3</taxon>
    </lineage>
</organism>
<dbReference type="GO" id="GO:0022857">
    <property type="term" value="F:transmembrane transporter activity"/>
    <property type="evidence" value="ECO:0007669"/>
    <property type="project" value="InterPro"/>
</dbReference>
<keyword evidence="7" id="KW-0653">Protein transport</keyword>
<dbReference type="Pfam" id="PF02472">
    <property type="entry name" value="ExbD"/>
    <property type="match status" value="1"/>
</dbReference>
<keyword evidence="5" id="KW-1133">Transmembrane helix</keyword>
<evidence type="ECO:0000256" key="6">
    <source>
        <dbReference type="ARBA" id="ARBA00023136"/>
    </source>
</evidence>
<keyword evidence="4 7" id="KW-0812">Transmembrane</keyword>
<evidence type="ECO:0000256" key="7">
    <source>
        <dbReference type="RuleBase" id="RU003879"/>
    </source>
</evidence>
<evidence type="ECO:0000256" key="3">
    <source>
        <dbReference type="ARBA" id="ARBA00022475"/>
    </source>
</evidence>
<dbReference type="GO" id="GO:0015031">
    <property type="term" value="P:protein transport"/>
    <property type="evidence" value="ECO:0007669"/>
    <property type="project" value="UniProtKB-KW"/>
</dbReference>
<keyword evidence="7" id="KW-0813">Transport</keyword>
<gene>
    <name evidence="8" type="ORF">ENS15_04535</name>
</gene>
<evidence type="ECO:0000256" key="5">
    <source>
        <dbReference type="ARBA" id="ARBA00022989"/>
    </source>
</evidence>
<dbReference type="EMBL" id="DSTT01000005">
    <property type="protein sequence ID" value="HFK23900.1"/>
    <property type="molecule type" value="Genomic_DNA"/>
</dbReference>
<comment type="similarity">
    <text evidence="2 7">Belongs to the ExbD/TolR family.</text>
</comment>
<name>A0A7C3N761_UNCW3</name>
<keyword evidence="6" id="KW-0472">Membrane</keyword>
<dbReference type="AlphaFoldDB" id="A0A7C3N761"/>
<proteinExistence type="inferred from homology"/>
<evidence type="ECO:0000313" key="8">
    <source>
        <dbReference type="EMBL" id="HFK23900.1"/>
    </source>
</evidence>
<sequence length="145" mass="16671">MLFKRKKKVEKPEIPTASLGDITFLMLIFFLVTSSFNTEMGLQIVLPEESKETITVLSKNIVHVRINRFGDVRIENDPVEWTSVADKAMDLLKQPNGDSLIFSIIPTRSAKYDYMIRVFDQLKIAFEKTQKKEKISLSPAEDDEM</sequence>
<dbReference type="InterPro" id="IPR003400">
    <property type="entry name" value="ExbD"/>
</dbReference>
<evidence type="ECO:0000256" key="2">
    <source>
        <dbReference type="ARBA" id="ARBA00005811"/>
    </source>
</evidence>
<accession>A0A7C3N761</accession>
<evidence type="ECO:0000256" key="4">
    <source>
        <dbReference type="ARBA" id="ARBA00022692"/>
    </source>
</evidence>
<reference evidence="8" key="1">
    <citation type="journal article" date="2020" name="mSystems">
        <title>Genome- and Community-Level Interaction Insights into Carbon Utilization and Element Cycling Functions of Hydrothermarchaeota in Hydrothermal Sediment.</title>
        <authorList>
            <person name="Zhou Z."/>
            <person name="Liu Y."/>
            <person name="Xu W."/>
            <person name="Pan J."/>
            <person name="Luo Z.H."/>
            <person name="Li M."/>
        </authorList>
    </citation>
    <scope>NUCLEOTIDE SEQUENCE [LARGE SCALE GENOMIC DNA]</scope>
    <source>
        <strain evidence="8">SpSt-464</strain>
    </source>
</reference>
<keyword evidence="3" id="KW-1003">Cell membrane</keyword>
<dbReference type="PANTHER" id="PTHR30558:SF3">
    <property type="entry name" value="BIOPOLYMER TRANSPORT PROTEIN EXBD-RELATED"/>
    <property type="match status" value="1"/>
</dbReference>